<dbReference type="EMBL" id="JAKROA010000005">
    <property type="protein sequence ID" value="KAL5107080.1"/>
    <property type="molecule type" value="Genomic_DNA"/>
</dbReference>
<reference evidence="1 2" key="1">
    <citation type="journal article" date="2022" name="Front. Cell. Infect. Microbiol.">
        <title>The Genomes of Two Strains of Taenia crassiceps the Animal Model for the Study of Human Cysticercosis.</title>
        <authorList>
            <person name="Bobes R.J."/>
            <person name="Estrada K."/>
            <person name="Rios-Valencia D.G."/>
            <person name="Calderon-Gallegos A."/>
            <person name="de la Torre P."/>
            <person name="Carrero J.C."/>
            <person name="Sanchez-Flores A."/>
            <person name="Laclette J.P."/>
        </authorList>
    </citation>
    <scope>NUCLEOTIDE SEQUENCE [LARGE SCALE GENOMIC DNA]</scope>
    <source>
        <strain evidence="1">WFUcys</strain>
    </source>
</reference>
<protein>
    <submittedName>
        <fullName evidence="1">Uncharacterized protein</fullName>
    </submittedName>
</protein>
<organism evidence="1 2">
    <name type="scientific">Taenia crassiceps</name>
    <dbReference type="NCBI Taxonomy" id="6207"/>
    <lineage>
        <taxon>Eukaryota</taxon>
        <taxon>Metazoa</taxon>
        <taxon>Spiralia</taxon>
        <taxon>Lophotrochozoa</taxon>
        <taxon>Platyhelminthes</taxon>
        <taxon>Cestoda</taxon>
        <taxon>Eucestoda</taxon>
        <taxon>Cyclophyllidea</taxon>
        <taxon>Taeniidae</taxon>
        <taxon>Taenia</taxon>
    </lineage>
</organism>
<evidence type="ECO:0000313" key="1">
    <source>
        <dbReference type="EMBL" id="KAL5107080.1"/>
    </source>
</evidence>
<proteinExistence type="predicted"/>
<evidence type="ECO:0000313" key="2">
    <source>
        <dbReference type="Proteomes" id="UP001651158"/>
    </source>
</evidence>
<sequence>MPLFYQYKGRLVTGNGRVTWKSLMRTTGLWNSEMRRCYLPSLSPIQTEVLILVLFHPVQWREEGVFLTTYSCY</sequence>
<keyword evidence="2" id="KW-1185">Reference proteome</keyword>
<name>A0ABR4QCA6_9CEST</name>
<comment type="caution">
    <text evidence="1">The sequence shown here is derived from an EMBL/GenBank/DDBJ whole genome shotgun (WGS) entry which is preliminary data.</text>
</comment>
<accession>A0ABR4QCA6</accession>
<dbReference type="Proteomes" id="UP001651158">
    <property type="component" value="Unassembled WGS sequence"/>
</dbReference>
<gene>
    <name evidence="1" type="ORF">TcWFU_008673</name>
</gene>